<dbReference type="STRING" id="1867956.BJF95_18440"/>
<dbReference type="InterPro" id="IPR010982">
    <property type="entry name" value="Lambda_DNA-bd_dom_sf"/>
</dbReference>
<dbReference type="SUPFAM" id="SSF51182">
    <property type="entry name" value="RmlC-like cupins"/>
    <property type="match status" value="1"/>
</dbReference>
<name>A0A1Q8ZT74_9HYPH</name>
<evidence type="ECO:0000313" key="4">
    <source>
        <dbReference type="Proteomes" id="UP000186894"/>
    </source>
</evidence>
<dbReference type="CDD" id="cd00093">
    <property type="entry name" value="HTH_XRE"/>
    <property type="match status" value="1"/>
</dbReference>
<dbReference type="RefSeq" id="WP_075639202.1">
    <property type="nucleotide sequence ID" value="NZ_MKIM01000025.1"/>
</dbReference>
<dbReference type="CDD" id="cd02209">
    <property type="entry name" value="cupin_XRE_C"/>
    <property type="match status" value="1"/>
</dbReference>
<evidence type="ECO:0000256" key="1">
    <source>
        <dbReference type="ARBA" id="ARBA00023125"/>
    </source>
</evidence>
<sequence length="193" mass="21225">MENYSNDFDNSIAERLKALRMAKGLTLDQLAEQSGVSRAMISRIERAQASPTAALLARLCSALGQSLSVFFAHTEDSSPLARFAQQPVWKDPETGYRRRSVSPPGTGSSIDVVEVEFPPGAVVHFASQPSSRNQWQHVWLFEGRMELTVGDAVHVLDAGDCLHMNIGDVHAFRNPTQNIARYAVIIDLGRSAF</sequence>
<dbReference type="Proteomes" id="UP000186894">
    <property type="component" value="Unassembled WGS sequence"/>
</dbReference>
<feature type="domain" description="HTH cro/C1-type" evidence="2">
    <location>
        <begin position="16"/>
        <end position="70"/>
    </location>
</feature>
<dbReference type="OrthoDB" id="189170at2"/>
<keyword evidence="4" id="KW-1185">Reference proteome</keyword>
<dbReference type="InterPro" id="IPR050807">
    <property type="entry name" value="TransReg_Diox_bact_type"/>
</dbReference>
<dbReference type="PROSITE" id="PS50943">
    <property type="entry name" value="HTH_CROC1"/>
    <property type="match status" value="1"/>
</dbReference>
<dbReference type="Gene3D" id="2.60.120.10">
    <property type="entry name" value="Jelly Rolls"/>
    <property type="match status" value="1"/>
</dbReference>
<dbReference type="InterPro" id="IPR013096">
    <property type="entry name" value="Cupin_2"/>
</dbReference>
<dbReference type="EMBL" id="MKIM01000025">
    <property type="protein sequence ID" value="OLP45290.1"/>
    <property type="molecule type" value="Genomic_DNA"/>
</dbReference>
<dbReference type="GO" id="GO:0005829">
    <property type="term" value="C:cytosol"/>
    <property type="evidence" value="ECO:0007669"/>
    <property type="project" value="TreeGrafter"/>
</dbReference>
<dbReference type="GO" id="GO:0003677">
    <property type="term" value="F:DNA binding"/>
    <property type="evidence" value="ECO:0007669"/>
    <property type="project" value="UniProtKB-KW"/>
</dbReference>
<dbReference type="SMART" id="SM00530">
    <property type="entry name" value="HTH_XRE"/>
    <property type="match status" value="1"/>
</dbReference>
<dbReference type="AlphaFoldDB" id="A0A1Q8ZT74"/>
<organism evidence="3 4">
    <name type="scientific">Rhizobium oryziradicis</name>
    <dbReference type="NCBI Taxonomy" id="1867956"/>
    <lineage>
        <taxon>Bacteria</taxon>
        <taxon>Pseudomonadati</taxon>
        <taxon>Pseudomonadota</taxon>
        <taxon>Alphaproteobacteria</taxon>
        <taxon>Hyphomicrobiales</taxon>
        <taxon>Rhizobiaceae</taxon>
        <taxon>Rhizobium/Agrobacterium group</taxon>
        <taxon>Rhizobium</taxon>
    </lineage>
</organism>
<dbReference type="Pfam" id="PF01381">
    <property type="entry name" value="HTH_3"/>
    <property type="match status" value="1"/>
</dbReference>
<dbReference type="InterPro" id="IPR014710">
    <property type="entry name" value="RmlC-like_jellyroll"/>
</dbReference>
<dbReference type="GO" id="GO:0003700">
    <property type="term" value="F:DNA-binding transcription factor activity"/>
    <property type="evidence" value="ECO:0007669"/>
    <property type="project" value="TreeGrafter"/>
</dbReference>
<gene>
    <name evidence="3" type="ORF">BJF95_18440</name>
</gene>
<dbReference type="Gene3D" id="1.10.260.40">
    <property type="entry name" value="lambda repressor-like DNA-binding domains"/>
    <property type="match status" value="1"/>
</dbReference>
<protein>
    <submittedName>
        <fullName evidence="3">DNA-binding protein</fullName>
    </submittedName>
</protein>
<keyword evidence="1 3" id="KW-0238">DNA-binding</keyword>
<accession>A0A1Q8ZT74</accession>
<dbReference type="PANTHER" id="PTHR46797">
    <property type="entry name" value="HTH-TYPE TRANSCRIPTIONAL REGULATOR"/>
    <property type="match status" value="1"/>
</dbReference>
<dbReference type="InterPro" id="IPR011051">
    <property type="entry name" value="RmlC_Cupin_sf"/>
</dbReference>
<evidence type="ECO:0000313" key="3">
    <source>
        <dbReference type="EMBL" id="OLP45290.1"/>
    </source>
</evidence>
<dbReference type="SUPFAM" id="SSF47413">
    <property type="entry name" value="lambda repressor-like DNA-binding domains"/>
    <property type="match status" value="1"/>
</dbReference>
<proteinExistence type="predicted"/>
<reference evidence="3 4" key="1">
    <citation type="submission" date="2016-09" db="EMBL/GenBank/DDBJ databases">
        <title>Rhizobium oryziradicis sp. nov., isolated from the root of rice.</title>
        <authorList>
            <person name="Zhao J."/>
            <person name="Zhang X."/>
        </authorList>
    </citation>
    <scope>NUCLEOTIDE SEQUENCE [LARGE SCALE GENOMIC DNA]</scope>
    <source>
        <strain evidence="3 4">N19</strain>
    </source>
</reference>
<dbReference type="PANTHER" id="PTHR46797:SF10">
    <property type="entry name" value="BLR1115 PROTEIN"/>
    <property type="match status" value="1"/>
</dbReference>
<dbReference type="Pfam" id="PF07883">
    <property type="entry name" value="Cupin_2"/>
    <property type="match status" value="1"/>
</dbReference>
<comment type="caution">
    <text evidence="3">The sequence shown here is derived from an EMBL/GenBank/DDBJ whole genome shotgun (WGS) entry which is preliminary data.</text>
</comment>
<dbReference type="InterPro" id="IPR001387">
    <property type="entry name" value="Cro/C1-type_HTH"/>
</dbReference>
<evidence type="ECO:0000259" key="2">
    <source>
        <dbReference type="PROSITE" id="PS50943"/>
    </source>
</evidence>